<dbReference type="InterPro" id="IPR011008">
    <property type="entry name" value="Dimeric_a/b-barrel"/>
</dbReference>
<dbReference type="GO" id="GO:0004497">
    <property type="term" value="F:monooxygenase activity"/>
    <property type="evidence" value="ECO:0007669"/>
    <property type="project" value="UniProtKB-KW"/>
</dbReference>
<dbReference type="Pfam" id="PF03992">
    <property type="entry name" value="ABM"/>
    <property type="match status" value="1"/>
</dbReference>
<dbReference type="AlphaFoldDB" id="A0A853GWY1"/>
<dbReference type="EMBL" id="JACCEV010000001">
    <property type="protein sequence ID" value="NYT85256.1"/>
    <property type="molecule type" value="Genomic_DNA"/>
</dbReference>
<evidence type="ECO:0000313" key="3">
    <source>
        <dbReference type="EMBL" id="NYT85256.1"/>
    </source>
</evidence>
<keyword evidence="3" id="KW-0560">Oxidoreductase</keyword>
<gene>
    <name evidence="3" type="ORF">H0A62_06530</name>
</gene>
<evidence type="ECO:0000313" key="4">
    <source>
        <dbReference type="Proteomes" id="UP000554144"/>
    </source>
</evidence>
<feature type="chain" id="PRO_5032914327" evidence="1">
    <location>
        <begin position="42"/>
        <end position="148"/>
    </location>
</feature>
<dbReference type="Gene3D" id="3.30.70.100">
    <property type="match status" value="1"/>
</dbReference>
<dbReference type="InterPro" id="IPR007138">
    <property type="entry name" value="ABM_dom"/>
</dbReference>
<keyword evidence="3" id="KW-0503">Monooxygenase</keyword>
<sequence>MKSSLLKDCLIYMDKQMKKTLSHALSLAVVAALCLSSAARAQSAENFSEALDAAGYGLLVKLSIRPESRSDFLRIIKDRVTASRQRSEVVDFRVLATPDQHVFVAFESFRNEDAFKAFEKLPESQSFMNFLKPLLNGSPDVSILRPMP</sequence>
<dbReference type="PROSITE" id="PS51725">
    <property type="entry name" value="ABM"/>
    <property type="match status" value="1"/>
</dbReference>
<protein>
    <submittedName>
        <fullName evidence="3">Antibiotic biosynthesis monooxygenase</fullName>
    </submittedName>
</protein>
<dbReference type="RefSeq" id="WP_167667189.1">
    <property type="nucleotide sequence ID" value="NZ_JACCEV010000001.1"/>
</dbReference>
<keyword evidence="4" id="KW-1185">Reference proteome</keyword>
<evidence type="ECO:0000256" key="1">
    <source>
        <dbReference type="SAM" id="SignalP"/>
    </source>
</evidence>
<name>A0A853GWY1_9BURK</name>
<organism evidence="3 4">
    <name type="scientific">Pollutimonas harenae</name>
    <dbReference type="NCBI Taxonomy" id="657015"/>
    <lineage>
        <taxon>Bacteria</taxon>
        <taxon>Pseudomonadati</taxon>
        <taxon>Pseudomonadota</taxon>
        <taxon>Betaproteobacteria</taxon>
        <taxon>Burkholderiales</taxon>
        <taxon>Alcaligenaceae</taxon>
        <taxon>Pollutimonas</taxon>
    </lineage>
</organism>
<comment type="caution">
    <text evidence="3">The sequence shown here is derived from an EMBL/GenBank/DDBJ whole genome shotgun (WGS) entry which is preliminary data.</text>
</comment>
<accession>A0A853GWY1</accession>
<dbReference type="SUPFAM" id="SSF54909">
    <property type="entry name" value="Dimeric alpha+beta barrel"/>
    <property type="match status" value="1"/>
</dbReference>
<evidence type="ECO:0000259" key="2">
    <source>
        <dbReference type="PROSITE" id="PS51725"/>
    </source>
</evidence>
<feature type="signal peptide" evidence="1">
    <location>
        <begin position="1"/>
        <end position="41"/>
    </location>
</feature>
<reference evidence="3 4" key="1">
    <citation type="submission" date="2020-07" db="EMBL/GenBank/DDBJ databases">
        <title>Taxonomic revisions and descriptions of new bacterial species based on genomic comparisons in the high-G+C-content subgroup of the family Alcaligenaceae.</title>
        <authorList>
            <person name="Szabo A."/>
            <person name="Felfoldi T."/>
        </authorList>
    </citation>
    <scope>NUCLEOTIDE SEQUENCE [LARGE SCALE GENOMIC DNA]</scope>
    <source>
        <strain evidence="3 4">DSM 25667</strain>
    </source>
</reference>
<feature type="domain" description="ABM" evidence="2">
    <location>
        <begin position="56"/>
        <end position="144"/>
    </location>
</feature>
<proteinExistence type="predicted"/>
<dbReference type="Proteomes" id="UP000554144">
    <property type="component" value="Unassembled WGS sequence"/>
</dbReference>
<keyword evidence="1" id="KW-0732">Signal</keyword>